<dbReference type="RefSeq" id="WP_304575914.1">
    <property type="nucleotide sequence ID" value="NZ_JAUQOO010000026.1"/>
</dbReference>
<accession>A0ABT9CWM6</accession>
<evidence type="ECO:0000313" key="2">
    <source>
        <dbReference type="Proteomes" id="UP001223016"/>
    </source>
</evidence>
<keyword evidence="2" id="KW-1185">Reference proteome</keyword>
<evidence type="ECO:0000313" key="1">
    <source>
        <dbReference type="EMBL" id="MDO7929904.1"/>
    </source>
</evidence>
<name>A0ABT9CWM6_9PSED</name>
<gene>
    <name evidence="1" type="ORF">Q6A51_24305</name>
</gene>
<organism evidence="1 2">
    <name type="scientific">Pseudomonas serbiensis</name>
    <dbReference type="NCBI Taxonomy" id="3064350"/>
    <lineage>
        <taxon>Bacteria</taxon>
        <taxon>Pseudomonadati</taxon>
        <taxon>Pseudomonadota</taxon>
        <taxon>Gammaproteobacteria</taxon>
        <taxon>Pseudomonadales</taxon>
        <taxon>Pseudomonadaceae</taxon>
        <taxon>Pseudomonas</taxon>
    </lineage>
</organism>
<evidence type="ECO:0008006" key="3">
    <source>
        <dbReference type="Google" id="ProtNLM"/>
    </source>
</evidence>
<sequence>MAVSDMQAAASLENFLNAGFRPSAPPERKAQYIDNCKLFLWRTNIDPIKTSPHRP</sequence>
<comment type="caution">
    <text evidence="1">The sequence shown here is derived from an EMBL/GenBank/DDBJ whole genome shotgun (WGS) entry which is preliminary data.</text>
</comment>
<dbReference type="EMBL" id="JAUQOO010000026">
    <property type="protein sequence ID" value="MDO7929904.1"/>
    <property type="molecule type" value="Genomic_DNA"/>
</dbReference>
<reference evidence="1 2" key="1">
    <citation type="submission" date="2023-07" db="EMBL/GenBank/DDBJ databases">
        <title>Identification of four novel Pseudomonas species associated with bacterial leaf spot of cucurbits.</title>
        <authorList>
            <person name="Fullem K.R."/>
        </authorList>
    </citation>
    <scope>NUCLEOTIDE SEQUENCE [LARGE SCALE GENOMIC DNA]</scope>
    <source>
        <strain evidence="1 2">KFB 138</strain>
    </source>
</reference>
<dbReference type="Proteomes" id="UP001223016">
    <property type="component" value="Unassembled WGS sequence"/>
</dbReference>
<protein>
    <recommendedName>
        <fullName evidence="3">Integrase</fullName>
    </recommendedName>
</protein>
<proteinExistence type="predicted"/>